<keyword evidence="1" id="KW-1133">Transmembrane helix</keyword>
<protein>
    <submittedName>
        <fullName evidence="2">Uncharacterized protein</fullName>
    </submittedName>
</protein>
<dbReference type="RefSeq" id="WP_121698542.1">
    <property type="nucleotide sequence ID" value="NZ_JBCLPP010000012.1"/>
</dbReference>
<feature type="transmembrane region" description="Helical" evidence="1">
    <location>
        <begin position="147"/>
        <end position="165"/>
    </location>
</feature>
<gene>
    <name evidence="2" type="ORF">AAK873_05615</name>
</gene>
<comment type="caution">
    <text evidence="2">The sequence shown here is derived from an EMBL/GenBank/DDBJ whole genome shotgun (WGS) entry which is preliminary data.</text>
</comment>
<feature type="transmembrane region" description="Helical" evidence="1">
    <location>
        <begin position="122"/>
        <end position="141"/>
    </location>
</feature>
<proteinExistence type="predicted"/>
<organism evidence="2 3">
    <name type="scientific">Heminiphilus faecis</name>
    <dbReference type="NCBI Taxonomy" id="2601703"/>
    <lineage>
        <taxon>Bacteria</taxon>
        <taxon>Pseudomonadati</taxon>
        <taxon>Bacteroidota</taxon>
        <taxon>Bacteroidia</taxon>
        <taxon>Bacteroidales</taxon>
        <taxon>Muribaculaceae</taxon>
        <taxon>Heminiphilus</taxon>
    </lineage>
</organism>
<feature type="transmembrane region" description="Helical" evidence="1">
    <location>
        <begin position="47"/>
        <end position="66"/>
    </location>
</feature>
<keyword evidence="1" id="KW-0472">Membrane</keyword>
<feature type="transmembrane region" description="Helical" evidence="1">
    <location>
        <begin position="72"/>
        <end position="92"/>
    </location>
</feature>
<accession>A0ABV4CYG8</accession>
<evidence type="ECO:0000313" key="3">
    <source>
        <dbReference type="Proteomes" id="UP001565200"/>
    </source>
</evidence>
<dbReference type="Proteomes" id="UP001565200">
    <property type="component" value="Unassembled WGS sequence"/>
</dbReference>
<keyword evidence="1" id="KW-0812">Transmembrane</keyword>
<dbReference type="EMBL" id="JBCLPP010000012">
    <property type="protein sequence ID" value="MEY8245094.1"/>
    <property type="molecule type" value="Genomic_DNA"/>
</dbReference>
<reference evidence="2 3" key="1">
    <citation type="submission" date="2024-03" db="EMBL/GenBank/DDBJ databases">
        <title>Mouse gut bacterial collection (mGBC) of GemPharmatech.</title>
        <authorList>
            <person name="He Y."/>
            <person name="Dong L."/>
            <person name="Wu D."/>
            <person name="Gao X."/>
            <person name="Lin Z."/>
        </authorList>
    </citation>
    <scope>NUCLEOTIDE SEQUENCE [LARGE SCALE GENOMIC DNA]</scope>
    <source>
        <strain evidence="2 3">54-13</strain>
    </source>
</reference>
<evidence type="ECO:0000313" key="2">
    <source>
        <dbReference type="EMBL" id="MEY8245094.1"/>
    </source>
</evidence>
<evidence type="ECO:0000256" key="1">
    <source>
        <dbReference type="SAM" id="Phobius"/>
    </source>
</evidence>
<keyword evidence="3" id="KW-1185">Reference proteome</keyword>
<name>A0ABV4CYG8_9BACT</name>
<sequence>MDPEEMKVKWNEINSRLENIEAVNSRILEHIKLDKVKSAQERLALQYKRFCTILPILGICAAFNAMRFFSTGILLAFIAFFCIAAVTDFYLWQGIKSIDTATMGVAEVVAKARLYRRRHHQAQILLAAIVIPLLTALFIYANDYSRIGIIIGGVIGIALGLVAYFSMMRNYKTMISAEADDI</sequence>